<dbReference type="InParanoid" id="D3BUS6"/>
<accession>D3BUS6</accession>
<evidence type="ECO:0000313" key="2">
    <source>
        <dbReference type="Proteomes" id="UP000001396"/>
    </source>
</evidence>
<dbReference type="EMBL" id="ADBJ01000060">
    <property type="protein sequence ID" value="EFA74864.1"/>
    <property type="molecule type" value="Genomic_DNA"/>
</dbReference>
<dbReference type="PANTHER" id="PTHR23354:SF62">
    <property type="entry name" value="MUSTARD, ISOFORM V"/>
    <property type="match status" value="1"/>
</dbReference>
<dbReference type="Proteomes" id="UP000001396">
    <property type="component" value="Unassembled WGS sequence"/>
</dbReference>
<comment type="caution">
    <text evidence="1">The sequence shown here is derived from an EMBL/GenBank/DDBJ whole genome shotgun (WGS) entry which is preliminary data.</text>
</comment>
<protein>
    <recommendedName>
        <fullName evidence="3">TLDc domain-containing protein</fullName>
    </recommendedName>
</protein>
<gene>
    <name evidence="1" type="ORF">PPL_11898</name>
</gene>
<keyword evidence="2" id="KW-1185">Reference proteome</keyword>
<organism evidence="1 2">
    <name type="scientific">Heterostelium pallidum (strain ATCC 26659 / Pp 5 / PN500)</name>
    <name type="common">Cellular slime mold</name>
    <name type="synonym">Polysphondylium pallidum</name>
    <dbReference type="NCBI Taxonomy" id="670386"/>
    <lineage>
        <taxon>Eukaryota</taxon>
        <taxon>Amoebozoa</taxon>
        <taxon>Evosea</taxon>
        <taxon>Eumycetozoa</taxon>
        <taxon>Dictyostelia</taxon>
        <taxon>Acytosteliales</taxon>
        <taxon>Acytosteliaceae</taxon>
        <taxon>Heterostelium</taxon>
    </lineage>
</organism>
<dbReference type="PANTHER" id="PTHR23354">
    <property type="entry name" value="NUCLEOLAR PROTEIN 7/ESTROGEN RECEPTOR COACTIVATOR-RELATED"/>
    <property type="match status" value="1"/>
</dbReference>
<sequence>MQVRRIASRDKNKIIDDNNIYLIENTPRTSLSTAVTIHVFKRKVIPDLPVLYRLSDWVFLYKTERDGISMKTMYAKTYSFKGKYGLWLDRTSSRSETFDNDSLANEEDFKCVGMEIWGFV</sequence>
<reference evidence="1 2" key="1">
    <citation type="journal article" date="2011" name="Genome Res.">
        <title>Phylogeny-wide analysis of social amoeba genomes highlights ancient origins for complex intercellular communication.</title>
        <authorList>
            <person name="Heidel A.J."/>
            <person name="Lawal H.M."/>
            <person name="Felder M."/>
            <person name="Schilde C."/>
            <person name="Helps N.R."/>
            <person name="Tunggal B."/>
            <person name="Rivero F."/>
            <person name="John U."/>
            <person name="Schleicher M."/>
            <person name="Eichinger L."/>
            <person name="Platzer M."/>
            <person name="Noegel A.A."/>
            <person name="Schaap P."/>
            <person name="Gloeckner G."/>
        </authorList>
    </citation>
    <scope>NUCLEOTIDE SEQUENCE [LARGE SCALE GENOMIC DNA]</scope>
    <source>
        <strain evidence="2">ATCC 26659 / Pp 5 / PN500</strain>
    </source>
</reference>
<evidence type="ECO:0008006" key="3">
    <source>
        <dbReference type="Google" id="ProtNLM"/>
    </source>
</evidence>
<dbReference type="AlphaFoldDB" id="D3BUS6"/>
<dbReference type="GeneID" id="31367366"/>
<evidence type="ECO:0000313" key="1">
    <source>
        <dbReference type="EMBL" id="EFA74864.1"/>
    </source>
</evidence>
<proteinExistence type="predicted"/>
<dbReference type="RefSeq" id="XP_020426998.1">
    <property type="nucleotide sequence ID" value="XM_020582644.1"/>
</dbReference>
<name>D3BUS6_HETP5</name>